<dbReference type="RefSeq" id="WP_263594880.1">
    <property type="nucleotide sequence ID" value="NZ_CP107020.1"/>
</dbReference>
<evidence type="ECO:0000259" key="1">
    <source>
        <dbReference type="Pfam" id="PF03358"/>
    </source>
</evidence>
<sequence>MTETAVPNPAAPRTLMAVIGSVRPGRQGDKWGRWIADVARRHSGYAVEVVDLAELALPFLDEPHHPRLHRYEHEHTKQWSAKAAAADAFVFVTPEYNYSFPASLKNALDYLYVEWKDKVAGVVSYGGLSGGLRATHQLRQVLEALGLAVPPGTVAIPFSAQYLTEEGGVDAPDSAVLSAQTMLAEMERVGALLRPHAS</sequence>
<gene>
    <name evidence="2" type="ORF">BRM3_04410</name>
</gene>
<reference evidence="2" key="1">
    <citation type="submission" date="2022-10" db="EMBL/GenBank/DDBJ databases">
        <title>Whole-Genome Sequencing of Brachybacterium huguangmaarense BRM-3, Isolated from Betula schmidtii.</title>
        <authorList>
            <person name="Haam D."/>
        </authorList>
    </citation>
    <scope>NUCLEOTIDE SEQUENCE</scope>
    <source>
        <strain evidence="2">BRM-3</strain>
    </source>
</reference>
<dbReference type="InterPro" id="IPR050712">
    <property type="entry name" value="NAD(P)H-dep_reductase"/>
</dbReference>
<dbReference type="Gene3D" id="3.40.50.360">
    <property type="match status" value="1"/>
</dbReference>
<evidence type="ECO:0000313" key="3">
    <source>
        <dbReference type="Proteomes" id="UP001164305"/>
    </source>
</evidence>
<dbReference type="Proteomes" id="UP001164305">
    <property type="component" value="Chromosome"/>
</dbReference>
<accession>A0ABY6G3H9</accession>
<dbReference type="EMBL" id="CP107020">
    <property type="protein sequence ID" value="UYG17672.1"/>
    <property type="molecule type" value="Genomic_DNA"/>
</dbReference>
<dbReference type="SUPFAM" id="SSF52218">
    <property type="entry name" value="Flavoproteins"/>
    <property type="match status" value="1"/>
</dbReference>
<dbReference type="PANTHER" id="PTHR30543:SF21">
    <property type="entry name" value="NAD(P)H-DEPENDENT FMN REDUCTASE LOT6"/>
    <property type="match status" value="1"/>
</dbReference>
<evidence type="ECO:0000313" key="2">
    <source>
        <dbReference type="EMBL" id="UYG17672.1"/>
    </source>
</evidence>
<name>A0ABY6G3H9_9MICO</name>
<protein>
    <submittedName>
        <fullName evidence="2">NAD(P)H-dependent oxidoreductase</fullName>
    </submittedName>
</protein>
<dbReference type="Pfam" id="PF03358">
    <property type="entry name" value="FMN_red"/>
    <property type="match status" value="1"/>
</dbReference>
<dbReference type="PANTHER" id="PTHR30543">
    <property type="entry name" value="CHROMATE REDUCTASE"/>
    <property type="match status" value="1"/>
</dbReference>
<dbReference type="InterPro" id="IPR005025">
    <property type="entry name" value="FMN_Rdtase-like_dom"/>
</dbReference>
<organism evidence="2 3">
    <name type="scientific">Brachybacterium huguangmaarense</name>
    <dbReference type="NCBI Taxonomy" id="1652028"/>
    <lineage>
        <taxon>Bacteria</taxon>
        <taxon>Bacillati</taxon>
        <taxon>Actinomycetota</taxon>
        <taxon>Actinomycetes</taxon>
        <taxon>Micrococcales</taxon>
        <taxon>Dermabacteraceae</taxon>
        <taxon>Brachybacterium</taxon>
    </lineage>
</organism>
<proteinExistence type="predicted"/>
<dbReference type="InterPro" id="IPR029039">
    <property type="entry name" value="Flavoprotein-like_sf"/>
</dbReference>
<feature type="domain" description="NADPH-dependent FMN reductase-like" evidence="1">
    <location>
        <begin position="16"/>
        <end position="159"/>
    </location>
</feature>
<keyword evidence="3" id="KW-1185">Reference proteome</keyword>